<gene>
    <name evidence="1" type="ORF">ACFS5J_13005</name>
</gene>
<dbReference type="RefSeq" id="WP_379812667.1">
    <property type="nucleotide sequence ID" value="NZ_JBHUPC010000020.1"/>
</dbReference>
<comment type="caution">
    <text evidence="1">The sequence shown here is derived from an EMBL/GenBank/DDBJ whole genome shotgun (WGS) entry which is preliminary data.</text>
</comment>
<keyword evidence="2" id="KW-1185">Reference proteome</keyword>
<accession>A0ABW5YQP5</accession>
<dbReference type="PROSITE" id="PS51257">
    <property type="entry name" value="PROKAR_LIPOPROTEIN"/>
    <property type="match status" value="1"/>
</dbReference>
<reference evidence="2" key="1">
    <citation type="journal article" date="2019" name="Int. J. Syst. Evol. Microbiol.">
        <title>The Global Catalogue of Microorganisms (GCM) 10K type strain sequencing project: providing services to taxonomists for standard genome sequencing and annotation.</title>
        <authorList>
            <consortium name="The Broad Institute Genomics Platform"/>
            <consortium name="The Broad Institute Genome Sequencing Center for Infectious Disease"/>
            <person name="Wu L."/>
            <person name="Ma J."/>
        </authorList>
    </citation>
    <scope>NUCLEOTIDE SEQUENCE [LARGE SCALE GENOMIC DNA]</scope>
    <source>
        <strain evidence="2">KCTC 22671</strain>
    </source>
</reference>
<dbReference type="EMBL" id="JBHUPC010000020">
    <property type="protein sequence ID" value="MFD2892933.1"/>
    <property type="molecule type" value="Genomic_DNA"/>
</dbReference>
<sequence length="174" mass="20105">MKKITLILALIGMITLQSCTKEEVYIQDDGIDYDTISEVLEYTNVDFNPANGFGVYLNYPYTIYNSDMVLVYHLYDVINGQDVWRLMPQTYYFNGGGELDYNFDFTTTEAFVFLDANFDLNTLDASWTQNQIFRVVIIPANFGNKMAAPVDFNDYKAVLEYYNLDDSKLTKIEL</sequence>
<evidence type="ECO:0008006" key="3">
    <source>
        <dbReference type="Google" id="ProtNLM"/>
    </source>
</evidence>
<name>A0ABW5YQP5_9FLAO</name>
<evidence type="ECO:0000313" key="1">
    <source>
        <dbReference type="EMBL" id="MFD2892933.1"/>
    </source>
</evidence>
<proteinExistence type="predicted"/>
<organism evidence="1 2">
    <name type="scientific">Flavobacterium chuncheonense</name>
    <dbReference type="NCBI Taxonomy" id="2026653"/>
    <lineage>
        <taxon>Bacteria</taxon>
        <taxon>Pseudomonadati</taxon>
        <taxon>Bacteroidota</taxon>
        <taxon>Flavobacteriia</taxon>
        <taxon>Flavobacteriales</taxon>
        <taxon>Flavobacteriaceae</taxon>
        <taxon>Flavobacterium</taxon>
    </lineage>
</organism>
<dbReference type="Proteomes" id="UP001597534">
    <property type="component" value="Unassembled WGS sequence"/>
</dbReference>
<evidence type="ECO:0000313" key="2">
    <source>
        <dbReference type="Proteomes" id="UP001597534"/>
    </source>
</evidence>
<protein>
    <recommendedName>
        <fullName evidence="3">Lipoprotein</fullName>
    </recommendedName>
</protein>